<dbReference type="Proteomes" id="UP000772181">
    <property type="component" value="Unassembled WGS sequence"/>
</dbReference>
<dbReference type="SUPFAM" id="SSF52242">
    <property type="entry name" value="Cobalamin (vitamin B12)-binding domain"/>
    <property type="match status" value="1"/>
</dbReference>
<sequence length="217" mass="24416">MSTRSILVNFNGYPSTINSLVPDNGLANLAGILFETGHETLILDYSTLGTIERMVPQKLQAALADAYEAFLDDMRAAGKMSEKTSNLLIELDRKLERHKEGEFIRIAEEIIDKIKEVKADFIGFKLWTGDGFYGSEKIARHIRGKYAGLKIFGGGPHVDWFKEHVLNYTDVFDALAYGEGEETISYLAEYVEGKRRLSEVPNLLYKQNGEINSTDLK</sequence>
<evidence type="ECO:0000256" key="1">
    <source>
        <dbReference type="ARBA" id="ARBA00001966"/>
    </source>
</evidence>
<dbReference type="GO" id="GO:0046872">
    <property type="term" value="F:metal ion binding"/>
    <property type="evidence" value="ECO:0007669"/>
    <property type="project" value="UniProtKB-KW"/>
</dbReference>
<keyword evidence="2" id="KW-0949">S-adenosyl-L-methionine</keyword>
<evidence type="ECO:0000313" key="7">
    <source>
        <dbReference type="EMBL" id="MBI4595860.1"/>
    </source>
</evidence>
<evidence type="ECO:0000313" key="8">
    <source>
        <dbReference type="Proteomes" id="UP000772181"/>
    </source>
</evidence>
<proteinExistence type="predicted"/>
<organism evidence="7 8">
    <name type="scientific">Tectimicrobiota bacterium</name>
    <dbReference type="NCBI Taxonomy" id="2528274"/>
    <lineage>
        <taxon>Bacteria</taxon>
        <taxon>Pseudomonadati</taxon>
        <taxon>Nitrospinota/Tectimicrobiota group</taxon>
        <taxon>Candidatus Tectimicrobiota</taxon>
    </lineage>
</organism>
<evidence type="ECO:0000256" key="3">
    <source>
        <dbReference type="ARBA" id="ARBA00022723"/>
    </source>
</evidence>
<feature type="non-terminal residue" evidence="7">
    <location>
        <position position="217"/>
    </location>
</feature>
<evidence type="ECO:0000256" key="2">
    <source>
        <dbReference type="ARBA" id="ARBA00022691"/>
    </source>
</evidence>
<dbReference type="Gene3D" id="3.40.50.280">
    <property type="entry name" value="Cobalamin-binding domain"/>
    <property type="match status" value="1"/>
</dbReference>
<comment type="cofactor">
    <cofactor evidence="1">
        <name>[4Fe-4S] cluster</name>
        <dbReference type="ChEBI" id="CHEBI:49883"/>
    </cofactor>
</comment>
<comment type="caution">
    <text evidence="7">The sequence shown here is derived from an EMBL/GenBank/DDBJ whole genome shotgun (WGS) entry which is preliminary data.</text>
</comment>
<keyword evidence="4" id="KW-0408">Iron</keyword>
<evidence type="ECO:0000256" key="4">
    <source>
        <dbReference type="ARBA" id="ARBA00023004"/>
    </source>
</evidence>
<dbReference type="PANTHER" id="PTHR43409">
    <property type="entry name" value="ANAEROBIC MAGNESIUM-PROTOPORPHYRIN IX MONOMETHYL ESTER CYCLASE-RELATED"/>
    <property type="match status" value="1"/>
</dbReference>
<reference evidence="7" key="1">
    <citation type="submission" date="2020-07" db="EMBL/GenBank/DDBJ databases">
        <title>Huge and variable diversity of episymbiotic CPR bacteria and DPANN archaea in groundwater ecosystems.</title>
        <authorList>
            <person name="He C.Y."/>
            <person name="Keren R."/>
            <person name="Whittaker M."/>
            <person name="Farag I.F."/>
            <person name="Doudna J."/>
            <person name="Cate J.H.D."/>
            <person name="Banfield J.F."/>
        </authorList>
    </citation>
    <scope>NUCLEOTIDE SEQUENCE</scope>
    <source>
        <strain evidence="7">NC_groundwater_1482_Ag_S-0.65um_47_24</strain>
    </source>
</reference>
<dbReference type="InterPro" id="IPR006158">
    <property type="entry name" value="Cobalamin-bd"/>
</dbReference>
<dbReference type="InterPro" id="IPR036724">
    <property type="entry name" value="Cobalamin-bd_sf"/>
</dbReference>
<dbReference type="InterPro" id="IPR051198">
    <property type="entry name" value="BchE-like"/>
</dbReference>
<gene>
    <name evidence="7" type="ORF">HY730_05710</name>
</gene>
<accession>A0A933LQ82</accession>
<dbReference type="EMBL" id="JACQWF010000259">
    <property type="protein sequence ID" value="MBI4595860.1"/>
    <property type="molecule type" value="Genomic_DNA"/>
</dbReference>
<name>A0A933LQ82_UNCTE</name>
<dbReference type="GO" id="GO:0031419">
    <property type="term" value="F:cobalamin binding"/>
    <property type="evidence" value="ECO:0007669"/>
    <property type="project" value="InterPro"/>
</dbReference>
<dbReference type="AlphaFoldDB" id="A0A933LQ82"/>
<protein>
    <submittedName>
        <fullName evidence="7">Cobalamin B12-binding domain-containing protein</fullName>
    </submittedName>
</protein>
<evidence type="ECO:0000256" key="5">
    <source>
        <dbReference type="ARBA" id="ARBA00023014"/>
    </source>
</evidence>
<dbReference type="PROSITE" id="PS51332">
    <property type="entry name" value="B12_BINDING"/>
    <property type="match status" value="1"/>
</dbReference>
<dbReference type="GO" id="GO:0051536">
    <property type="term" value="F:iron-sulfur cluster binding"/>
    <property type="evidence" value="ECO:0007669"/>
    <property type="project" value="UniProtKB-KW"/>
</dbReference>
<keyword evidence="5" id="KW-0411">Iron-sulfur</keyword>
<dbReference type="PANTHER" id="PTHR43409:SF4">
    <property type="entry name" value="RADICAL SAM SUPERFAMILY PROTEIN"/>
    <property type="match status" value="1"/>
</dbReference>
<dbReference type="Pfam" id="PF02310">
    <property type="entry name" value="B12-binding"/>
    <property type="match status" value="1"/>
</dbReference>
<keyword evidence="3" id="KW-0479">Metal-binding</keyword>
<evidence type="ECO:0000259" key="6">
    <source>
        <dbReference type="PROSITE" id="PS51332"/>
    </source>
</evidence>
<feature type="domain" description="B12-binding" evidence="6">
    <location>
        <begin position="9"/>
        <end position="198"/>
    </location>
</feature>